<keyword evidence="7" id="KW-0808">Transferase</keyword>
<reference evidence="12 13" key="1">
    <citation type="submission" date="2024-06" db="EMBL/GenBank/DDBJ databases">
        <title>The Natural Products Discovery Center: Release of the First 8490 Sequenced Strains for Exploring Actinobacteria Biosynthetic Diversity.</title>
        <authorList>
            <person name="Kalkreuter E."/>
            <person name="Kautsar S.A."/>
            <person name="Yang D."/>
            <person name="Bader C.D."/>
            <person name="Teijaro C.N."/>
            <person name="Fluegel L."/>
            <person name="Davis C.M."/>
            <person name="Simpson J.R."/>
            <person name="Lauterbach L."/>
            <person name="Steele A.D."/>
            <person name="Gui C."/>
            <person name="Meng S."/>
            <person name="Li G."/>
            <person name="Viehrig K."/>
            <person name="Ye F."/>
            <person name="Su P."/>
            <person name="Kiefer A.F."/>
            <person name="Nichols A."/>
            <person name="Cepeda A.J."/>
            <person name="Yan W."/>
            <person name="Fan B."/>
            <person name="Jiang Y."/>
            <person name="Adhikari A."/>
            <person name="Zheng C.-J."/>
            <person name="Schuster L."/>
            <person name="Cowan T.M."/>
            <person name="Smanski M.J."/>
            <person name="Chevrette M.G."/>
            <person name="De Carvalho L.P.S."/>
            <person name="Shen B."/>
        </authorList>
    </citation>
    <scope>NUCLEOTIDE SEQUENCE [LARGE SCALE GENOMIC DNA]</scope>
    <source>
        <strain evidence="12 13">NPDC000632</strain>
    </source>
</reference>
<dbReference type="InterPro" id="IPR027573">
    <property type="entry name" value="Methyltran_FxLD"/>
</dbReference>
<evidence type="ECO:0000256" key="4">
    <source>
        <dbReference type="ARBA" id="ARBA00013346"/>
    </source>
</evidence>
<evidence type="ECO:0000256" key="8">
    <source>
        <dbReference type="ARBA" id="ARBA00022691"/>
    </source>
</evidence>
<evidence type="ECO:0000256" key="7">
    <source>
        <dbReference type="ARBA" id="ARBA00022679"/>
    </source>
</evidence>
<keyword evidence="6 12" id="KW-0489">Methyltransferase</keyword>
<evidence type="ECO:0000256" key="5">
    <source>
        <dbReference type="ARBA" id="ARBA00022490"/>
    </source>
</evidence>
<dbReference type="EMBL" id="JBEPCV010000012">
    <property type="protein sequence ID" value="MER6905026.1"/>
    <property type="molecule type" value="Genomic_DNA"/>
</dbReference>
<dbReference type="Pfam" id="PF01135">
    <property type="entry name" value="PCMT"/>
    <property type="match status" value="1"/>
</dbReference>
<keyword evidence="8" id="KW-0949">S-adenosyl-L-methionine</keyword>
<evidence type="ECO:0000313" key="13">
    <source>
        <dbReference type="Proteomes" id="UP001490330"/>
    </source>
</evidence>
<dbReference type="NCBIfam" id="TIGR04364">
    <property type="entry name" value="methyltran_FxLD"/>
    <property type="match status" value="1"/>
</dbReference>
<dbReference type="PANTHER" id="PTHR11579:SF0">
    <property type="entry name" value="PROTEIN-L-ISOASPARTATE(D-ASPARTATE) O-METHYLTRANSFERASE"/>
    <property type="match status" value="1"/>
</dbReference>
<organism evidence="12 13">
    <name type="scientific">Streptomyces flaveolus</name>
    <dbReference type="NCBI Taxonomy" id="67297"/>
    <lineage>
        <taxon>Bacteria</taxon>
        <taxon>Bacillati</taxon>
        <taxon>Actinomycetota</taxon>
        <taxon>Actinomycetes</taxon>
        <taxon>Kitasatosporales</taxon>
        <taxon>Streptomycetaceae</taxon>
        <taxon>Streptomyces</taxon>
    </lineage>
</organism>
<protein>
    <recommendedName>
        <fullName evidence="4">Protein-L-isoaspartate O-methyltransferase</fullName>
        <ecNumber evidence="3">2.1.1.77</ecNumber>
    </recommendedName>
    <alternativeName>
        <fullName evidence="11">L-isoaspartyl protein carboxyl methyltransferase</fullName>
    </alternativeName>
    <alternativeName>
        <fullName evidence="9">Protein L-isoaspartyl methyltransferase</fullName>
    </alternativeName>
    <alternativeName>
        <fullName evidence="10">Protein-beta-aspartate methyltransferase</fullName>
    </alternativeName>
</protein>
<name>A0ABV1VG54_9ACTN</name>
<dbReference type="RefSeq" id="WP_350716672.1">
    <property type="nucleotide sequence ID" value="NZ_JBEPCO010000005.1"/>
</dbReference>
<keyword evidence="5" id="KW-0963">Cytoplasm</keyword>
<proteinExistence type="inferred from homology"/>
<evidence type="ECO:0000256" key="2">
    <source>
        <dbReference type="ARBA" id="ARBA00005369"/>
    </source>
</evidence>
<comment type="caution">
    <text evidence="12">The sequence shown here is derived from an EMBL/GenBank/DDBJ whole genome shotgun (WGS) entry which is preliminary data.</text>
</comment>
<gene>
    <name evidence="12" type="primary">fxlM</name>
    <name evidence="12" type="ORF">ABT322_14835</name>
</gene>
<comment type="similarity">
    <text evidence="2">Belongs to the methyltransferase superfamily. L-isoaspartyl/D-aspartyl protein methyltransferase family.</text>
</comment>
<evidence type="ECO:0000313" key="12">
    <source>
        <dbReference type="EMBL" id="MER6905026.1"/>
    </source>
</evidence>
<evidence type="ECO:0000256" key="10">
    <source>
        <dbReference type="ARBA" id="ARBA00031323"/>
    </source>
</evidence>
<dbReference type="EC" id="2.1.1.77" evidence="3"/>
<comment type="subcellular location">
    <subcellularLocation>
        <location evidence="1">Cytoplasm</location>
    </subcellularLocation>
</comment>
<dbReference type="GO" id="GO:0032259">
    <property type="term" value="P:methylation"/>
    <property type="evidence" value="ECO:0007669"/>
    <property type="project" value="UniProtKB-KW"/>
</dbReference>
<evidence type="ECO:0000256" key="6">
    <source>
        <dbReference type="ARBA" id="ARBA00022603"/>
    </source>
</evidence>
<evidence type="ECO:0000256" key="11">
    <source>
        <dbReference type="ARBA" id="ARBA00031350"/>
    </source>
</evidence>
<evidence type="ECO:0000256" key="9">
    <source>
        <dbReference type="ARBA" id="ARBA00030757"/>
    </source>
</evidence>
<dbReference type="Proteomes" id="UP001490330">
    <property type="component" value="Unassembled WGS sequence"/>
</dbReference>
<dbReference type="CDD" id="cd02440">
    <property type="entry name" value="AdoMet_MTases"/>
    <property type="match status" value="1"/>
</dbReference>
<accession>A0ABV1VG54</accession>
<dbReference type="Gene3D" id="3.40.50.150">
    <property type="entry name" value="Vaccinia Virus protein VP39"/>
    <property type="match status" value="1"/>
</dbReference>
<dbReference type="InterPro" id="IPR000682">
    <property type="entry name" value="PCMT"/>
</dbReference>
<keyword evidence="13" id="KW-1185">Reference proteome</keyword>
<evidence type="ECO:0000256" key="1">
    <source>
        <dbReference type="ARBA" id="ARBA00004496"/>
    </source>
</evidence>
<sequence length="426" mass="45559">MTTPPIATDLDEAAPLRHQLADHLAATGHIRTPAVDHALRTVPRHAFAPEVSLEAAYANGIVATRHAPDGQVISSISAPWLQADMLEAARIQPGHHVLEIGSGGYNAALIAELVGPTGHVTTLDIDPAVTERATRFLAETGYDGVRVVTADAEHLPARLIPDGGFDAIVVTVATWDLPWIGALAAGGRLIAPLRLHGYHWAIGFTKVKGALLSDEPLIVCGFVTMQGDGAWNTNRRTVPGTGVHLSWEDGTPRPVDQLAPAVNREPTVTRTNITVGGQEPFDALMLYLAGALPGFCRLEVDPDVNSGVLNPPPRHWPGAAIVRGASLARLTHERIGDGDDGKGRYEFVIHGYGDQGHLASQEMADQVEYWQRNHCGARCPHITVHPAAGRAPADTDHQPHVFAKKHTSITLEWPIVPSSTESRSTG</sequence>
<evidence type="ECO:0000256" key="3">
    <source>
        <dbReference type="ARBA" id="ARBA00011890"/>
    </source>
</evidence>
<dbReference type="PANTHER" id="PTHR11579">
    <property type="entry name" value="PROTEIN-L-ISOASPARTATE O-METHYLTRANSFERASE"/>
    <property type="match status" value="1"/>
</dbReference>
<dbReference type="SUPFAM" id="SSF53335">
    <property type="entry name" value="S-adenosyl-L-methionine-dependent methyltransferases"/>
    <property type="match status" value="1"/>
</dbReference>
<dbReference type="InterPro" id="IPR029063">
    <property type="entry name" value="SAM-dependent_MTases_sf"/>
</dbReference>
<dbReference type="GO" id="GO:0008168">
    <property type="term" value="F:methyltransferase activity"/>
    <property type="evidence" value="ECO:0007669"/>
    <property type="project" value="UniProtKB-KW"/>
</dbReference>